<dbReference type="VEuPathDB" id="VectorBase:HLOH_043098"/>
<comment type="caution">
    <text evidence="3">The sequence shown here is derived from an EMBL/GenBank/DDBJ whole genome shotgun (WGS) entry which is preliminary data.</text>
</comment>
<dbReference type="InterPro" id="IPR000718">
    <property type="entry name" value="Peptidase_M13"/>
</dbReference>
<dbReference type="CDD" id="cd08662">
    <property type="entry name" value="M13"/>
    <property type="match status" value="1"/>
</dbReference>
<dbReference type="OrthoDB" id="6502253at2759"/>
<proteinExistence type="predicted"/>
<dbReference type="GO" id="GO:0005886">
    <property type="term" value="C:plasma membrane"/>
    <property type="evidence" value="ECO:0007669"/>
    <property type="project" value="TreeGrafter"/>
</dbReference>
<dbReference type="InterPro" id="IPR024079">
    <property type="entry name" value="MetalloPept_cat_dom_sf"/>
</dbReference>
<evidence type="ECO:0000313" key="4">
    <source>
        <dbReference type="Proteomes" id="UP000821853"/>
    </source>
</evidence>
<evidence type="ECO:0000259" key="2">
    <source>
        <dbReference type="Pfam" id="PF01431"/>
    </source>
</evidence>
<evidence type="ECO:0000313" key="3">
    <source>
        <dbReference type="EMBL" id="KAH9375958.1"/>
    </source>
</evidence>
<dbReference type="PANTHER" id="PTHR11733:SF241">
    <property type="entry name" value="GH26575P-RELATED"/>
    <property type="match status" value="1"/>
</dbReference>
<dbReference type="Gene3D" id="1.10.1380.10">
    <property type="entry name" value="Neutral endopeptidase , domain2"/>
    <property type="match status" value="2"/>
</dbReference>
<protein>
    <recommendedName>
        <fullName evidence="2">Peptidase M13 C-terminal domain-containing protein</fullName>
    </recommendedName>
</protein>
<keyword evidence="1" id="KW-0472">Membrane</keyword>
<evidence type="ECO:0000256" key="1">
    <source>
        <dbReference type="SAM" id="Phobius"/>
    </source>
</evidence>
<accession>A0A9J6GC17</accession>
<dbReference type="GO" id="GO:0016485">
    <property type="term" value="P:protein processing"/>
    <property type="evidence" value="ECO:0007669"/>
    <property type="project" value="TreeGrafter"/>
</dbReference>
<keyword evidence="1" id="KW-0812">Transmembrane</keyword>
<keyword evidence="4" id="KW-1185">Reference proteome</keyword>
<dbReference type="Pfam" id="PF01431">
    <property type="entry name" value="Peptidase_M13"/>
    <property type="match status" value="1"/>
</dbReference>
<reference evidence="3 4" key="1">
    <citation type="journal article" date="2020" name="Cell">
        <title>Large-Scale Comparative Analyses of Tick Genomes Elucidate Their Genetic Diversity and Vector Capacities.</title>
        <authorList>
            <consortium name="Tick Genome and Microbiome Consortium (TIGMIC)"/>
            <person name="Jia N."/>
            <person name="Wang J."/>
            <person name="Shi W."/>
            <person name="Du L."/>
            <person name="Sun Y."/>
            <person name="Zhan W."/>
            <person name="Jiang J.F."/>
            <person name="Wang Q."/>
            <person name="Zhang B."/>
            <person name="Ji P."/>
            <person name="Bell-Sakyi L."/>
            <person name="Cui X.M."/>
            <person name="Yuan T.T."/>
            <person name="Jiang B.G."/>
            <person name="Yang W.F."/>
            <person name="Lam T.T."/>
            <person name="Chang Q.C."/>
            <person name="Ding S.J."/>
            <person name="Wang X.J."/>
            <person name="Zhu J.G."/>
            <person name="Ruan X.D."/>
            <person name="Zhao L."/>
            <person name="Wei J.T."/>
            <person name="Ye R.Z."/>
            <person name="Que T.C."/>
            <person name="Du C.H."/>
            <person name="Zhou Y.H."/>
            <person name="Cheng J.X."/>
            <person name="Dai P.F."/>
            <person name="Guo W.B."/>
            <person name="Han X.H."/>
            <person name="Huang E.J."/>
            <person name="Li L.F."/>
            <person name="Wei W."/>
            <person name="Gao Y.C."/>
            <person name="Liu J.Z."/>
            <person name="Shao H.Z."/>
            <person name="Wang X."/>
            <person name="Wang C.C."/>
            <person name="Yang T.C."/>
            <person name="Huo Q.B."/>
            <person name="Li W."/>
            <person name="Chen H.Y."/>
            <person name="Chen S.E."/>
            <person name="Zhou L.G."/>
            <person name="Ni X.B."/>
            <person name="Tian J.H."/>
            <person name="Sheng Y."/>
            <person name="Liu T."/>
            <person name="Pan Y.S."/>
            <person name="Xia L.Y."/>
            <person name="Li J."/>
            <person name="Zhao F."/>
            <person name="Cao W.C."/>
        </authorList>
    </citation>
    <scope>NUCLEOTIDE SEQUENCE [LARGE SCALE GENOMIC DNA]</scope>
    <source>
        <strain evidence="3">HaeL-2018</strain>
    </source>
</reference>
<keyword evidence="1" id="KW-1133">Transmembrane helix</keyword>
<dbReference type="AlphaFoldDB" id="A0A9J6GC17"/>
<dbReference type="Gene3D" id="3.40.390.10">
    <property type="entry name" value="Collagenase (Catalytic Domain)"/>
    <property type="match status" value="2"/>
</dbReference>
<dbReference type="Proteomes" id="UP000821853">
    <property type="component" value="Chromosome 5"/>
</dbReference>
<dbReference type="PRINTS" id="PR00786">
    <property type="entry name" value="NEPRILYSIN"/>
</dbReference>
<dbReference type="OMA" id="TTEWHEL"/>
<dbReference type="SUPFAM" id="SSF55486">
    <property type="entry name" value="Metalloproteases ('zincins'), catalytic domain"/>
    <property type="match status" value="1"/>
</dbReference>
<gene>
    <name evidence="3" type="ORF">HPB48_013854</name>
</gene>
<dbReference type="InterPro" id="IPR018497">
    <property type="entry name" value="Peptidase_M13_C"/>
</dbReference>
<dbReference type="EMBL" id="JABSTR010000007">
    <property type="protein sequence ID" value="KAH9375958.1"/>
    <property type="molecule type" value="Genomic_DNA"/>
</dbReference>
<dbReference type="InterPro" id="IPR042089">
    <property type="entry name" value="Peptidase_M13_dom_2"/>
</dbReference>
<name>A0A9J6GC17_HAELO</name>
<sequence>MLHLSQAAEAHPVYMAGAVHKEKVKRGKASRLRKRVAALGVCLVLFGALIIAVAYILLRNDKAGESTTVGPDTLPSVPEMLRAFMNPDANPCQNFYSFACGSYNNTSGQTLIQIQNDVYVKLVTTLLTVDVPASHQSAAQKAAALFKTCLGGIDDTEALTGFLASVGLTASSYRQAEALDKTLLLFFKYGINTLLGLSLAEPRVASMQRLISITMNQQKLQSFLASGNVTENYYLVNPDALRYFDRLYGDLGEEDLSLLTAWELLLVLVPLTSAKAMEVPLFSWHLFSEVPRNTVDASRAMTQRIKATILNEIEDSGWLDGGTKWIAINKVNTMGLHVGYPKYFESHREIDEVYSFLTPWLTAMGKTIEWRMNNHTSFRFSVVVANAYYHLYANKIVIPAMVMLPPLFVSGNSTALSYGGLGSIVGHEMSHAFDVEGSRFDAEGNVRDWWTPQARAEYMQRMACLRQSHGLETDEQDAENTADFAGLASAYHAYSSLAEEEKVEGFEFNAEQLFFIASCIKWCATSNVVQTGRYVPFRERCNVPLKNMEAFARAFICPAGSPMNPTSRCSFWPHASLRGRLPFEAPFKSRPAER</sequence>
<dbReference type="PROSITE" id="PS51885">
    <property type="entry name" value="NEPRILYSIN"/>
    <property type="match status" value="1"/>
</dbReference>
<dbReference type="PANTHER" id="PTHR11733">
    <property type="entry name" value="ZINC METALLOPROTEASE FAMILY M13 NEPRILYSIN-RELATED"/>
    <property type="match status" value="1"/>
</dbReference>
<feature type="domain" description="Peptidase M13 C-terminal" evidence="2">
    <location>
        <begin position="386"/>
        <end position="570"/>
    </location>
</feature>
<organism evidence="3 4">
    <name type="scientific">Haemaphysalis longicornis</name>
    <name type="common">Bush tick</name>
    <dbReference type="NCBI Taxonomy" id="44386"/>
    <lineage>
        <taxon>Eukaryota</taxon>
        <taxon>Metazoa</taxon>
        <taxon>Ecdysozoa</taxon>
        <taxon>Arthropoda</taxon>
        <taxon>Chelicerata</taxon>
        <taxon>Arachnida</taxon>
        <taxon>Acari</taxon>
        <taxon>Parasitiformes</taxon>
        <taxon>Ixodida</taxon>
        <taxon>Ixodoidea</taxon>
        <taxon>Ixodidae</taxon>
        <taxon>Haemaphysalinae</taxon>
        <taxon>Haemaphysalis</taxon>
    </lineage>
</organism>
<feature type="transmembrane region" description="Helical" evidence="1">
    <location>
        <begin position="36"/>
        <end position="58"/>
    </location>
</feature>
<dbReference type="GO" id="GO:0004222">
    <property type="term" value="F:metalloendopeptidase activity"/>
    <property type="evidence" value="ECO:0007669"/>
    <property type="project" value="InterPro"/>
</dbReference>